<dbReference type="InterPro" id="IPR008969">
    <property type="entry name" value="CarboxyPept-like_regulatory"/>
</dbReference>
<gene>
    <name evidence="1" type="ORF">C0601_02655</name>
</gene>
<dbReference type="SUPFAM" id="SSF49464">
    <property type="entry name" value="Carboxypeptidase regulatory domain-like"/>
    <property type="match status" value="2"/>
</dbReference>
<protein>
    <submittedName>
        <fullName evidence="1">Uncharacterized protein</fullName>
    </submittedName>
</protein>
<dbReference type="Pfam" id="PF03415">
    <property type="entry name" value="Peptidase_C11"/>
    <property type="match status" value="1"/>
</dbReference>
<sequence>MNNKSYRILGLFLLIVSSITFINCGGGGSLETVSNISTDQNISIEDVALTKTQVTNDIMLYADKKYEELVPSNDEDTLQNLAPRKSDGKYLYDYMFIVDEKYSGLAENDSSSITYDFIFYFLDGKTGDIVYDISGDITYKFVWSGGKWVPKESTTLDPNPKVNTVKNNITVTGTVMAGVIVQPIANAQIFFTSANHGNRPVQTNDQGKFSAILFNDPTSVFYYTVTAPGFESLAGTIEIASTKLNFGTVTLFPDVSENYADYPIEGYVKDSTGTTGIEGAQVFLRDINTGEPVAHTGSALTDATGYFELKNVPRDWYKEFILYAIKPGVCEAVCEYPTYAGGYEIIYLNAETTLDITNTSSTSIALAWDAAKNLDGTSFSGNYYIYAGDTLIGNVSAATLTYNFNPVTLGLSSDKTHFIKVIAKDFSGNIVGKPQTGFVQPIKGQSSWTVMIYAMGDNNLSAYGTGYTYGTYYSMGDINELEQIPDNAQINYLFEMDTYGYEGSKRYKIQYDGDSAEVTSPIIANFDELNSVDVNHAQSFFEWGIEKYPADHYVVMLWNHGGGWRGGESITESPLASPRRSIGEDVYHPGETITNSQVGTMMAALKAKAGKNMDILMYDACIMQCAETVYEVAPSVDFQIASQQNMYGDSWNMKDIFTYLSANPTATAVAVSSNIVSAQCDTLVRTVSSVSTTGLTNAMGVISSFASSMASWLADPATQADAKTCINWAWYYTSKFNNDDANRDLFEFCQNVIDQGASTAVETAAQAVIDAKASIVIQNAVETSTDPNATGLSIYMPNPTTYDWFWVGDTPRVNPADGVTTYTWSGAVYSGTAFAQASTWDNFMDAWFDANHPGWDIASWVPTP</sequence>
<dbReference type="EMBL" id="PKTG01000041">
    <property type="protein sequence ID" value="PLX19090.1"/>
    <property type="molecule type" value="Genomic_DNA"/>
</dbReference>
<accession>A0A2N5ZK66</accession>
<reference evidence="1 2" key="1">
    <citation type="submission" date="2017-11" db="EMBL/GenBank/DDBJ databases">
        <title>Genome-resolved metagenomics identifies genetic mobility, metabolic interactions, and unexpected diversity in perchlorate-reducing communities.</title>
        <authorList>
            <person name="Barnum T.P."/>
            <person name="Figueroa I.A."/>
            <person name="Carlstrom C.I."/>
            <person name="Lucas L.N."/>
            <person name="Engelbrektson A.L."/>
            <person name="Coates J.D."/>
        </authorList>
    </citation>
    <scope>NUCLEOTIDE SEQUENCE [LARGE SCALE GENOMIC DNA]</scope>
    <source>
        <strain evidence="1">BM706</strain>
    </source>
</reference>
<dbReference type="Proteomes" id="UP000234857">
    <property type="component" value="Unassembled WGS sequence"/>
</dbReference>
<dbReference type="PANTHER" id="PTHR37835">
    <property type="entry name" value="ALPHA-CLOSTRIPAIN"/>
    <property type="match status" value="1"/>
</dbReference>
<evidence type="ECO:0000313" key="2">
    <source>
        <dbReference type="Proteomes" id="UP000234857"/>
    </source>
</evidence>
<dbReference type="AlphaFoldDB" id="A0A2N5ZK66"/>
<organism evidence="1 2">
    <name type="scientific">Muiribacterium halophilum</name>
    <dbReference type="NCBI Taxonomy" id="2053465"/>
    <lineage>
        <taxon>Bacteria</taxon>
        <taxon>Candidatus Muiribacteriota</taxon>
        <taxon>Candidatus Muiribacteriia</taxon>
        <taxon>Candidatus Muiribacteriales</taxon>
        <taxon>Candidatus Muiribacteriaceae</taxon>
        <taxon>Candidatus Muiribacterium</taxon>
    </lineage>
</organism>
<dbReference type="InterPro" id="IPR005077">
    <property type="entry name" value="Peptidase_C11"/>
</dbReference>
<dbReference type="Gene3D" id="2.60.40.1120">
    <property type="entry name" value="Carboxypeptidase-like, regulatory domain"/>
    <property type="match status" value="1"/>
</dbReference>
<dbReference type="InterPro" id="IPR013783">
    <property type="entry name" value="Ig-like_fold"/>
</dbReference>
<proteinExistence type="predicted"/>
<comment type="caution">
    <text evidence="1">The sequence shown here is derived from an EMBL/GenBank/DDBJ whole genome shotgun (WGS) entry which is preliminary data.</text>
</comment>
<evidence type="ECO:0000313" key="1">
    <source>
        <dbReference type="EMBL" id="PLX19090.1"/>
    </source>
</evidence>
<dbReference type="PANTHER" id="PTHR37835:SF1">
    <property type="entry name" value="ALPHA-CLOSTRIPAIN"/>
    <property type="match status" value="1"/>
</dbReference>
<dbReference type="Gene3D" id="2.60.40.10">
    <property type="entry name" value="Immunoglobulins"/>
    <property type="match status" value="1"/>
</dbReference>
<dbReference type="Gene3D" id="3.40.50.11970">
    <property type="match status" value="1"/>
</dbReference>
<name>A0A2N5ZK66_MUIH1</name>